<dbReference type="OMA" id="HAEFREA"/>
<sequence>METGAKKPDAAGDPAPAPSAAAANATQPPQQALFEAKHAELLSQARDVAREFGVDVHAIVFRPDDGTAVRNEFLGAGREAQLKDLIGRAVARDVSAMGAPELAAHEQHLLRLRALVARELQAKAAKAKAIASPKRSSETAVMAAAGGGGSSDKIRRIE</sequence>
<proteinExistence type="predicted"/>
<evidence type="ECO:0000313" key="2">
    <source>
        <dbReference type="EMBL" id="TKW36272.1"/>
    </source>
</evidence>
<feature type="region of interest" description="Disordered" evidence="1">
    <location>
        <begin position="1"/>
        <end position="30"/>
    </location>
</feature>
<dbReference type="Gramene" id="TKW36272">
    <property type="protein sequence ID" value="TKW36272"/>
    <property type="gene ID" value="SEVIR_2G429900v2"/>
</dbReference>
<accession>A0A4U6W2S2</accession>
<dbReference type="Proteomes" id="UP000298652">
    <property type="component" value="Chromosome 2"/>
</dbReference>
<dbReference type="AlphaFoldDB" id="A0A4U6W2S2"/>
<keyword evidence="3" id="KW-1185">Reference proteome</keyword>
<reference evidence="2" key="1">
    <citation type="submission" date="2019-03" db="EMBL/GenBank/DDBJ databases">
        <title>WGS assembly of Setaria viridis.</title>
        <authorList>
            <person name="Huang P."/>
            <person name="Jenkins J."/>
            <person name="Grimwood J."/>
            <person name="Barry K."/>
            <person name="Healey A."/>
            <person name="Mamidi S."/>
            <person name="Sreedasyam A."/>
            <person name="Shu S."/>
            <person name="Feldman M."/>
            <person name="Wu J."/>
            <person name="Yu Y."/>
            <person name="Chen C."/>
            <person name="Johnson J."/>
            <person name="Rokhsar D."/>
            <person name="Baxter I."/>
            <person name="Schmutz J."/>
            <person name="Brutnell T."/>
            <person name="Kellogg E."/>
        </authorList>
    </citation>
    <scope>NUCLEOTIDE SEQUENCE [LARGE SCALE GENOMIC DNA]</scope>
</reference>
<gene>
    <name evidence="2" type="ORF">SEVIR_2G429900v2</name>
</gene>
<evidence type="ECO:0000256" key="1">
    <source>
        <dbReference type="SAM" id="MobiDB-lite"/>
    </source>
</evidence>
<evidence type="ECO:0000313" key="3">
    <source>
        <dbReference type="Proteomes" id="UP000298652"/>
    </source>
</evidence>
<protein>
    <recommendedName>
        <fullName evidence="4">MADS-box domain-containing protein</fullName>
    </recommendedName>
</protein>
<name>A0A4U6W2S2_SETVI</name>
<evidence type="ECO:0008006" key="4">
    <source>
        <dbReference type="Google" id="ProtNLM"/>
    </source>
</evidence>
<dbReference type="EMBL" id="CM016553">
    <property type="protein sequence ID" value="TKW36272.1"/>
    <property type="molecule type" value="Genomic_DNA"/>
</dbReference>
<organism evidence="2 3">
    <name type="scientific">Setaria viridis</name>
    <name type="common">Green bristlegrass</name>
    <name type="synonym">Setaria italica subsp. viridis</name>
    <dbReference type="NCBI Taxonomy" id="4556"/>
    <lineage>
        <taxon>Eukaryota</taxon>
        <taxon>Viridiplantae</taxon>
        <taxon>Streptophyta</taxon>
        <taxon>Embryophyta</taxon>
        <taxon>Tracheophyta</taxon>
        <taxon>Spermatophyta</taxon>
        <taxon>Magnoliopsida</taxon>
        <taxon>Liliopsida</taxon>
        <taxon>Poales</taxon>
        <taxon>Poaceae</taxon>
        <taxon>PACMAD clade</taxon>
        <taxon>Panicoideae</taxon>
        <taxon>Panicodae</taxon>
        <taxon>Paniceae</taxon>
        <taxon>Cenchrinae</taxon>
        <taxon>Setaria</taxon>
    </lineage>
</organism>
<feature type="compositionally biased region" description="Low complexity" evidence="1">
    <location>
        <begin position="11"/>
        <end position="30"/>
    </location>
</feature>
<feature type="region of interest" description="Disordered" evidence="1">
    <location>
        <begin position="131"/>
        <end position="158"/>
    </location>
</feature>
<feature type="compositionally biased region" description="Basic and acidic residues" evidence="1">
    <location>
        <begin position="1"/>
        <end position="10"/>
    </location>
</feature>